<protein>
    <submittedName>
        <fullName evidence="2">Uncharacterized protein</fullName>
    </submittedName>
</protein>
<dbReference type="SUPFAM" id="SSF48403">
    <property type="entry name" value="Ankyrin repeat"/>
    <property type="match status" value="1"/>
</dbReference>
<comment type="caution">
    <text evidence="2">The sequence shown here is derived from an EMBL/GenBank/DDBJ whole genome shotgun (WGS) entry which is preliminary data.</text>
</comment>
<accession>A0A3L6QHW8</accession>
<dbReference type="InterPro" id="IPR036770">
    <property type="entry name" value="Ankyrin_rpt-contain_sf"/>
</dbReference>
<reference evidence="3" key="1">
    <citation type="journal article" date="2019" name="Nat. Commun.">
        <title>The genome of broomcorn millet.</title>
        <authorList>
            <person name="Zou C."/>
            <person name="Miki D."/>
            <person name="Li D."/>
            <person name="Tang Q."/>
            <person name="Xiao L."/>
            <person name="Rajput S."/>
            <person name="Deng P."/>
            <person name="Jia W."/>
            <person name="Huang R."/>
            <person name="Zhang M."/>
            <person name="Sun Y."/>
            <person name="Hu J."/>
            <person name="Fu X."/>
            <person name="Schnable P.S."/>
            <person name="Li F."/>
            <person name="Zhang H."/>
            <person name="Feng B."/>
            <person name="Zhu X."/>
            <person name="Liu R."/>
            <person name="Schnable J.C."/>
            <person name="Zhu J.-K."/>
            <person name="Zhang H."/>
        </authorList>
    </citation>
    <scope>NUCLEOTIDE SEQUENCE [LARGE SCALE GENOMIC DNA]</scope>
</reference>
<dbReference type="OrthoDB" id="752617at2759"/>
<proteinExistence type="predicted"/>
<dbReference type="Proteomes" id="UP000275267">
    <property type="component" value="Unassembled WGS sequence"/>
</dbReference>
<evidence type="ECO:0000313" key="2">
    <source>
        <dbReference type="EMBL" id="RLM80204.1"/>
    </source>
</evidence>
<feature type="region of interest" description="Disordered" evidence="1">
    <location>
        <begin position="17"/>
        <end position="44"/>
    </location>
</feature>
<dbReference type="EMBL" id="PQIB02000012">
    <property type="protein sequence ID" value="RLM80204.1"/>
    <property type="molecule type" value="Genomic_DNA"/>
</dbReference>
<organism evidence="2 3">
    <name type="scientific">Panicum miliaceum</name>
    <name type="common">Proso millet</name>
    <name type="synonym">Broomcorn millet</name>
    <dbReference type="NCBI Taxonomy" id="4540"/>
    <lineage>
        <taxon>Eukaryota</taxon>
        <taxon>Viridiplantae</taxon>
        <taxon>Streptophyta</taxon>
        <taxon>Embryophyta</taxon>
        <taxon>Tracheophyta</taxon>
        <taxon>Spermatophyta</taxon>
        <taxon>Magnoliopsida</taxon>
        <taxon>Liliopsida</taxon>
        <taxon>Poales</taxon>
        <taxon>Poaceae</taxon>
        <taxon>PACMAD clade</taxon>
        <taxon>Panicoideae</taxon>
        <taxon>Panicodae</taxon>
        <taxon>Paniceae</taxon>
        <taxon>Panicinae</taxon>
        <taxon>Panicum</taxon>
        <taxon>Panicum sect. Panicum</taxon>
    </lineage>
</organism>
<evidence type="ECO:0000256" key="1">
    <source>
        <dbReference type="SAM" id="MobiDB-lite"/>
    </source>
</evidence>
<keyword evidence="3" id="KW-1185">Reference proteome</keyword>
<sequence>MVSSEIEVVDDTATVSAAAATGGGAEPAVPSGAGQEVEEEEEALKDDVYTGAAYGDLEKLHRLVEREGRSVAKPDALGYHALQWAALNNRVAAAQYILEVGFPTILLGA</sequence>
<dbReference type="STRING" id="4540.A0A3L6QHW8"/>
<gene>
    <name evidence="2" type="ORF">C2845_PM12G05010</name>
</gene>
<dbReference type="Gene3D" id="1.25.40.20">
    <property type="entry name" value="Ankyrin repeat-containing domain"/>
    <property type="match status" value="1"/>
</dbReference>
<name>A0A3L6QHW8_PANMI</name>
<dbReference type="AlphaFoldDB" id="A0A3L6QHW8"/>
<evidence type="ECO:0000313" key="3">
    <source>
        <dbReference type="Proteomes" id="UP000275267"/>
    </source>
</evidence>